<evidence type="ECO:0000256" key="7">
    <source>
        <dbReference type="ARBA" id="ARBA00081494"/>
    </source>
</evidence>
<dbReference type="InterPro" id="IPR003958">
    <property type="entry name" value="CBFA_NFYB_domain"/>
</dbReference>
<dbReference type="InterPro" id="IPR050568">
    <property type="entry name" value="Transcr_DNA_Rep_Reg"/>
</dbReference>
<dbReference type="Gene3D" id="1.10.20.10">
    <property type="entry name" value="Histone, subunit A"/>
    <property type="match status" value="1"/>
</dbReference>
<keyword evidence="2" id="KW-0238">DNA-binding</keyword>
<dbReference type="PANTHER" id="PTHR10252:SF79">
    <property type="entry name" value="DNA POLYMERASE EPSILON SUBUNIT 4"/>
    <property type="match status" value="1"/>
</dbReference>
<dbReference type="Pfam" id="PF00808">
    <property type="entry name" value="CBFD_NFYB_HMF"/>
    <property type="match status" value="1"/>
</dbReference>
<dbReference type="Proteomes" id="UP001181693">
    <property type="component" value="Unassembled WGS sequence"/>
</dbReference>
<dbReference type="GO" id="GO:0006261">
    <property type="term" value="P:DNA-templated DNA replication"/>
    <property type="evidence" value="ECO:0007669"/>
    <property type="project" value="TreeGrafter"/>
</dbReference>
<evidence type="ECO:0000256" key="2">
    <source>
        <dbReference type="ARBA" id="ARBA00023125"/>
    </source>
</evidence>
<dbReference type="GO" id="GO:0003677">
    <property type="term" value="F:DNA binding"/>
    <property type="evidence" value="ECO:0007669"/>
    <property type="project" value="UniProtKB-KW"/>
</dbReference>
<keyword evidence="11" id="KW-1185">Reference proteome</keyword>
<dbReference type="AlphaFoldDB" id="A0AAV3AT30"/>
<feature type="region of interest" description="Disordered" evidence="8">
    <location>
        <begin position="1"/>
        <end position="34"/>
    </location>
</feature>
<comment type="caution">
    <text evidence="10">The sequence shown here is derived from an EMBL/GenBank/DDBJ whole genome shotgun (WGS) entry which is preliminary data.</text>
</comment>
<evidence type="ECO:0000256" key="1">
    <source>
        <dbReference type="ARBA" id="ARBA00004123"/>
    </source>
</evidence>
<evidence type="ECO:0000256" key="4">
    <source>
        <dbReference type="ARBA" id="ARBA00054225"/>
    </source>
</evidence>
<evidence type="ECO:0000313" key="11">
    <source>
        <dbReference type="Proteomes" id="UP001181693"/>
    </source>
</evidence>
<comment type="subunit">
    <text evidence="5">Component of the DNA polymerase epsilon complex consisting of four subunits: the catalytic subunit POLE and the accessory subunits POLE2, POLE3 and POLE4. Interaction with POLE3 is a prerequisite for further binding with POLE and POLE2.</text>
</comment>
<name>A0AAV3AT30_PYXAD</name>
<evidence type="ECO:0000256" key="6">
    <source>
        <dbReference type="ARBA" id="ARBA00068389"/>
    </source>
</evidence>
<keyword evidence="3" id="KW-0539">Nucleus</keyword>
<evidence type="ECO:0000259" key="9">
    <source>
        <dbReference type="Pfam" id="PF00808"/>
    </source>
</evidence>
<dbReference type="GO" id="GO:0008622">
    <property type="term" value="C:epsilon DNA polymerase complex"/>
    <property type="evidence" value="ECO:0007669"/>
    <property type="project" value="TreeGrafter"/>
</dbReference>
<feature type="compositionally biased region" description="Basic and acidic residues" evidence="8">
    <location>
        <begin position="14"/>
        <end position="25"/>
    </location>
</feature>
<accession>A0AAV3AT30</accession>
<evidence type="ECO:0000313" key="10">
    <source>
        <dbReference type="EMBL" id="DBA28548.1"/>
    </source>
</evidence>
<dbReference type="SUPFAM" id="SSF47113">
    <property type="entry name" value="Histone-fold"/>
    <property type="match status" value="1"/>
</dbReference>
<dbReference type="InterPro" id="IPR009072">
    <property type="entry name" value="Histone-fold"/>
</dbReference>
<comment type="function">
    <text evidence="4">Accessory component of the DNA polymerase epsilon complex. Participates in DNA repair and in chromosomal DNA replication.</text>
</comment>
<reference evidence="10" key="1">
    <citation type="thesis" date="2020" institute="ProQuest LLC" country="789 East Eisenhower Parkway, Ann Arbor, MI, USA">
        <title>Comparative Genomics and Chromosome Evolution.</title>
        <authorList>
            <person name="Mudd A.B."/>
        </authorList>
    </citation>
    <scope>NUCLEOTIDE SEQUENCE</scope>
    <source>
        <strain evidence="10">1538</strain>
        <tissue evidence="10">Blood</tissue>
    </source>
</reference>
<dbReference type="CDD" id="cd22929">
    <property type="entry name" value="HFD_POLE4-like"/>
    <property type="match status" value="1"/>
</dbReference>
<proteinExistence type="predicted"/>
<dbReference type="EMBL" id="DYDO01000003">
    <property type="protein sequence ID" value="DBA28548.1"/>
    <property type="molecule type" value="Genomic_DNA"/>
</dbReference>
<comment type="subcellular location">
    <subcellularLocation>
        <location evidence="1">Nucleus</location>
    </subcellularLocation>
</comment>
<evidence type="ECO:0000256" key="8">
    <source>
        <dbReference type="SAM" id="MobiDB-lite"/>
    </source>
</evidence>
<dbReference type="FunFam" id="1.10.20.10:FF:000051">
    <property type="entry name" value="DNA polymerase epsilon 4, accessory subunit"/>
    <property type="match status" value="1"/>
</dbReference>
<evidence type="ECO:0000256" key="5">
    <source>
        <dbReference type="ARBA" id="ARBA00064303"/>
    </source>
</evidence>
<gene>
    <name evidence="10" type="ORF">GDO54_008889</name>
</gene>
<feature type="domain" description="Transcription factor CBF/NF-Y/archaeal histone" evidence="9">
    <location>
        <begin position="45"/>
        <end position="108"/>
    </location>
</feature>
<evidence type="ECO:0000256" key="3">
    <source>
        <dbReference type="ARBA" id="ARBA00023242"/>
    </source>
</evidence>
<sequence length="122" mass="13549">MATEEDAVLQDVAGNREEADEEKGRTGSPGEKPECSAAVVPKLVRLPMSRVKALMKFDPELSLASQESVFLISKATELLIETIAKDAYVYAQRNKRKTLQRRDIDNAVDAFDEFAFLEGTLD</sequence>
<protein>
    <recommendedName>
        <fullName evidence="6">DNA polymerase epsilon subunit 4</fullName>
    </recommendedName>
    <alternativeName>
        <fullName evidence="7">DNA polymerase II subunit 4</fullName>
    </alternativeName>
</protein>
<dbReference type="PANTHER" id="PTHR10252">
    <property type="entry name" value="HISTONE-LIKE TRANSCRIPTION FACTOR CCAAT-RELATED"/>
    <property type="match status" value="1"/>
</dbReference>
<dbReference type="GO" id="GO:0046982">
    <property type="term" value="F:protein heterodimerization activity"/>
    <property type="evidence" value="ECO:0007669"/>
    <property type="project" value="InterPro"/>
</dbReference>
<organism evidence="10 11">
    <name type="scientific">Pyxicephalus adspersus</name>
    <name type="common">African bullfrog</name>
    <dbReference type="NCBI Taxonomy" id="30357"/>
    <lineage>
        <taxon>Eukaryota</taxon>
        <taxon>Metazoa</taxon>
        <taxon>Chordata</taxon>
        <taxon>Craniata</taxon>
        <taxon>Vertebrata</taxon>
        <taxon>Euteleostomi</taxon>
        <taxon>Amphibia</taxon>
        <taxon>Batrachia</taxon>
        <taxon>Anura</taxon>
        <taxon>Neobatrachia</taxon>
        <taxon>Ranoidea</taxon>
        <taxon>Pyxicephalidae</taxon>
        <taxon>Pyxicephalinae</taxon>
        <taxon>Pyxicephalus</taxon>
    </lineage>
</organism>